<evidence type="ECO:0000313" key="1">
    <source>
        <dbReference type="EMBL" id="GLC51859.1"/>
    </source>
</evidence>
<sequence length="574" mass="62600">MGPIPVASLISSQAPATKCVGLLRLLHAADCFPRGGLYSGYYAVAAAMRYERLWVEIMKTYSGIAVPPLDIAFAWFVHRQDPASYHADLVEKGVSVVHLTASKAFAFGSRPSDRTTWKSVADKHPAWPPPAPGSTHGSFMVKTTAFAAKVAADMSRFSQLLRSWLRPHFLDITFLNRAQERYVRFLELHADHPGLTLVPTADIALVWHTHLGLSGDYAAACGEIFGRQVEPWRPEYLHMGDPAQLAAAYGETARLYMQKYGEPYDDPDTAWLSDAVPYPLATAANPLAYTLRLFDDNPQLNQQQAAIASTCAAAGIPVPQPGAPVLRSGAHALYSAWLAARRAEQAYDDLTCNRCCWTSSDRVYANTLKDVTASLVSIAYFLELPDIDTHPYLLGISLQAGRWKPGSSTAPPPGAGGPSPAAIVGFSASDPENYLSGRESRSLKGLTPVLEAAMSPAAAQGVAQAHTSDSPLWHILESKGMAARAGGYCTSAWTTSISRSVGTMQHVYQQRHRRHEGCYVYGSSDYYTFTTLYMSGVAYNDYYYYGGPAPLPDREEWAKDHNSLGIVLWPSVAR</sequence>
<dbReference type="InterPro" id="IPR009836">
    <property type="entry name" value="GRDP-like"/>
</dbReference>
<comment type="caution">
    <text evidence="1">The sequence shown here is derived from an EMBL/GenBank/DDBJ whole genome shotgun (WGS) entry which is preliminary data.</text>
</comment>
<gene>
    <name evidence="1" type="primary">PLESTMB000192</name>
    <name evidence="1" type="ORF">PLESTB_000556200</name>
</gene>
<evidence type="ECO:0000313" key="2">
    <source>
        <dbReference type="Proteomes" id="UP001165080"/>
    </source>
</evidence>
<name>A0A9W6BGT2_9CHLO</name>
<reference evidence="1 2" key="1">
    <citation type="journal article" date="2023" name="Commun. Biol.">
        <title>Reorganization of the ancestral sex-determining regions during the evolution of trioecy in Pleodorina starrii.</title>
        <authorList>
            <person name="Takahashi K."/>
            <person name="Suzuki S."/>
            <person name="Kawai-Toyooka H."/>
            <person name="Yamamoto K."/>
            <person name="Hamaji T."/>
            <person name="Ootsuki R."/>
            <person name="Yamaguchi H."/>
            <person name="Kawachi M."/>
            <person name="Higashiyama T."/>
            <person name="Nozaki H."/>
        </authorList>
    </citation>
    <scope>NUCLEOTIDE SEQUENCE [LARGE SCALE GENOMIC DNA]</scope>
    <source>
        <strain evidence="1 2">NIES-4479</strain>
    </source>
</reference>
<dbReference type="PANTHER" id="PTHR34365">
    <property type="entry name" value="ENOLASE (DUF1399)"/>
    <property type="match status" value="1"/>
</dbReference>
<dbReference type="EMBL" id="BRXU01000005">
    <property type="protein sequence ID" value="GLC51859.1"/>
    <property type="molecule type" value="Genomic_DNA"/>
</dbReference>
<accession>A0A9W6BGT2</accession>
<protein>
    <submittedName>
        <fullName evidence="1">Uncharacterized protein</fullName>
    </submittedName>
</protein>
<proteinExistence type="predicted"/>
<dbReference type="AlphaFoldDB" id="A0A9W6BGT2"/>
<dbReference type="Proteomes" id="UP001165080">
    <property type="component" value="Unassembled WGS sequence"/>
</dbReference>
<organism evidence="1 2">
    <name type="scientific">Pleodorina starrii</name>
    <dbReference type="NCBI Taxonomy" id="330485"/>
    <lineage>
        <taxon>Eukaryota</taxon>
        <taxon>Viridiplantae</taxon>
        <taxon>Chlorophyta</taxon>
        <taxon>core chlorophytes</taxon>
        <taxon>Chlorophyceae</taxon>
        <taxon>CS clade</taxon>
        <taxon>Chlamydomonadales</taxon>
        <taxon>Volvocaceae</taxon>
        <taxon>Pleodorina</taxon>
    </lineage>
</organism>
<dbReference type="PANTHER" id="PTHR34365:SF7">
    <property type="entry name" value="GLYCINE-RICH DOMAIN-CONTAINING PROTEIN 1"/>
    <property type="match status" value="1"/>
</dbReference>
<keyword evidence="2" id="KW-1185">Reference proteome</keyword>
<dbReference type="Pfam" id="PF07173">
    <property type="entry name" value="GRDP-like"/>
    <property type="match status" value="1"/>
</dbReference>